<dbReference type="GO" id="GO:0005737">
    <property type="term" value="C:cytoplasm"/>
    <property type="evidence" value="ECO:0007669"/>
    <property type="project" value="UniProtKB-SubCell"/>
</dbReference>
<keyword evidence="9" id="KW-0238">DNA-binding</keyword>
<evidence type="ECO:0000256" key="6">
    <source>
        <dbReference type="ARBA" id="ARBA00022695"/>
    </source>
</evidence>
<evidence type="ECO:0000256" key="5">
    <source>
        <dbReference type="ARBA" id="ARBA00022679"/>
    </source>
</evidence>
<feature type="domain" description="DNA polymerase III beta sliding clamp N-terminal" evidence="11">
    <location>
        <begin position="1"/>
        <end position="118"/>
    </location>
</feature>
<reference evidence="14" key="2">
    <citation type="submission" date="2021-04" db="EMBL/GenBank/DDBJ databases">
        <authorList>
            <person name="Gilroy R."/>
        </authorList>
    </citation>
    <scope>NUCLEOTIDE SEQUENCE</scope>
    <source>
        <strain evidence="14">421</strain>
    </source>
</reference>
<dbReference type="SMART" id="SM00480">
    <property type="entry name" value="POL3Bc"/>
    <property type="match status" value="1"/>
</dbReference>
<reference evidence="14" key="1">
    <citation type="journal article" date="2021" name="PeerJ">
        <title>Extensive microbial diversity within the chicken gut microbiome revealed by metagenomics and culture.</title>
        <authorList>
            <person name="Gilroy R."/>
            <person name="Ravi A."/>
            <person name="Getino M."/>
            <person name="Pursley I."/>
            <person name="Horton D.L."/>
            <person name="Alikhan N.F."/>
            <person name="Baker D."/>
            <person name="Gharbi K."/>
            <person name="Hall N."/>
            <person name="Watson M."/>
            <person name="Adriaenssens E.M."/>
            <person name="Foster-Nyarko E."/>
            <person name="Jarju S."/>
            <person name="Secka A."/>
            <person name="Antonio M."/>
            <person name="Oren A."/>
            <person name="Chaudhuri R.R."/>
            <person name="La Ragione R."/>
            <person name="Hildebrand F."/>
            <person name="Pallen M.J."/>
        </authorList>
    </citation>
    <scope>NUCLEOTIDE SEQUENCE</scope>
    <source>
        <strain evidence="14">421</strain>
    </source>
</reference>
<accession>A0A9D1RCN7</accession>
<evidence type="ECO:0000256" key="10">
    <source>
        <dbReference type="PIRNR" id="PIRNR000804"/>
    </source>
</evidence>
<evidence type="ECO:0000256" key="4">
    <source>
        <dbReference type="ARBA" id="ARBA00022490"/>
    </source>
</evidence>
<feature type="domain" description="DNA polymerase III beta sliding clamp C-terminal" evidence="13">
    <location>
        <begin position="247"/>
        <end position="365"/>
    </location>
</feature>
<comment type="subcellular location">
    <subcellularLocation>
        <location evidence="1 10">Cytoplasm</location>
    </subcellularLocation>
</comment>
<dbReference type="PANTHER" id="PTHR30478:SF0">
    <property type="entry name" value="BETA SLIDING CLAMP"/>
    <property type="match status" value="1"/>
</dbReference>
<evidence type="ECO:0000256" key="1">
    <source>
        <dbReference type="ARBA" id="ARBA00004496"/>
    </source>
</evidence>
<dbReference type="Proteomes" id="UP000824205">
    <property type="component" value="Unassembled WGS sequence"/>
</dbReference>
<dbReference type="SUPFAM" id="SSF55979">
    <property type="entry name" value="DNA clamp"/>
    <property type="match status" value="3"/>
</dbReference>
<dbReference type="NCBIfam" id="TIGR00663">
    <property type="entry name" value="dnan"/>
    <property type="match status" value="1"/>
</dbReference>
<dbReference type="Pfam" id="PF00712">
    <property type="entry name" value="DNA_pol3_beta"/>
    <property type="match status" value="1"/>
</dbReference>
<dbReference type="InterPro" id="IPR022635">
    <property type="entry name" value="DNA_polIII_beta_C"/>
</dbReference>
<keyword evidence="8 10" id="KW-0239">DNA-directed DNA polymerase</keyword>
<comment type="caution">
    <text evidence="14">The sequence shown here is derived from an EMBL/GenBank/DDBJ whole genome shotgun (WGS) entry which is preliminary data.</text>
</comment>
<comment type="subunit">
    <text evidence="10">Forms a ring-shaped head-to-tail homodimer around DNA.</text>
</comment>
<dbReference type="InterPro" id="IPR001001">
    <property type="entry name" value="DNA_polIII_beta"/>
</dbReference>
<feature type="domain" description="DNA polymerase III beta sliding clamp central" evidence="12">
    <location>
        <begin position="128"/>
        <end position="241"/>
    </location>
</feature>
<dbReference type="PANTHER" id="PTHR30478">
    <property type="entry name" value="DNA POLYMERASE III SUBUNIT BETA"/>
    <property type="match status" value="1"/>
</dbReference>
<gene>
    <name evidence="14" type="primary">dnaN</name>
    <name evidence="14" type="ORF">IAA48_01045</name>
</gene>
<comment type="function">
    <text evidence="10">Confers DNA tethering and processivity to DNA polymerases and other proteins. Acts as a clamp, forming a ring around DNA (a reaction catalyzed by the clamp-loading complex) which diffuses in an ATP-independent manner freely and bidirectionally along dsDNA. Initially characterized for its ability to contact the catalytic subunit of DNA polymerase III (Pol III), a complex, multichain enzyme responsible for most of the replicative synthesis in bacteria; Pol III exhibits 3'-5' exonuclease proofreading activity. The beta chain is required for initiation of replication as well as for processivity of DNA replication.</text>
</comment>
<evidence type="ECO:0000259" key="11">
    <source>
        <dbReference type="Pfam" id="PF00712"/>
    </source>
</evidence>
<name>A0A9D1RCN7_9FIRM</name>
<evidence type="ECO:0000259" key="13">
    <source>
        <dbReference type="Pfam" id="PF02768"/>
    </source>
</evidence>
<dbReference type="GO" id="GO:0003887">
    <property type="term" value="F:DNA-directed DNA polymerase activity"/>
    <property type="evidence" value="ECO:0007669"/>
    <property type="project" value="UniProtKB-UniRule"/>
</dbReference>
<dbReference type="GO" id="GO:0006271">
    <property type="term" value="P:DNA strand elongation involved in DNA replication"/>
    <property type="evidence" value="ECO:0007669"/>
    <property type="project" value="TreeGrafter"/>
</dbReference>
<organism evidence="14 15">
    <name type="scientific">Candidatus Eubacterium faecipullorum</name>
    <dbReference type="NCBI Taxonomy" id="2838571"/>
    <lineage>
        <taxon>Bacteria</taxon>
        <taxon>Bacillati</taxon>
        <taxon>Bacillota</taxon>
        <taxon>Clostridia</taxon>
        <taxon>Eubacteriales</taxon>
        <taxon>Eubacteriaceae</taxon>
        <taxon>Eubacterium</taxon>
    </lineage>
</organism>
<dbReference type="CDD" id="cd00140">
    <property type="entry name" value="beta_clamp"/>
    <property type="match status" value="1"/>
</dbReference>
<proteinExistence type="inferred from homology"/>
<evidence type="ECO:0000256" key="7">
    <source>
        <dbReference type="ARBA" id="ARBA00022705"/>
    </source>
</evidence>
<dbReference type="AlphaFoldDB" id="A0A9D1RCN7"/>
<dbReference type="Pfam" id="PF02767">
    <property type="entry name" value="DNA_pol3_beta_2"/>
    <property type="match status" value="1"/>
</dbReference>
<keyword evidence="6 10" id="KW-0548">Nucleotidyltransferase</keyword>
<evidence type="ECO:0000313" key="15">
    <source>
        <dbReference type="Proteomes" id="UP000824205"/>
    </source>
</evidence>
<evidence type="ECO:0000259" key="12">
    <source>
        <dbReference type="Pfam" id="PF02767"/>
    </source>
</evidence>
<evidence type="ECO:0000256" key="3">
    <source>
        <dbReference type="ARBA" id="ARBA00021035"/>
    </source>
</evidence>
<evidence type="ECO:0000256" key="2">
    <source>
        <dbReference type="ARBA" id="ARBA00010752"/>
    </source>
</evidence>
<dbReference type="InterPro" id="IPR022637">
    <property type="entry name" value="DNA_polIII_beta_cen"/>
</dbReference>
<sequence>MKFSCNTKSFNDACNNVMRAVSTKVTIPTIEGILVECGSDTLSLTGYDFEFGINTIMQATVNEPGAIVINAKVLCDIIRKASSETVTVETNGTSVSIIAGAAQYNIMGIEADEYPELPSVSGGVPLFINQHILQNMVMQTLFAVADNENSKQVHTGLKFEMGLNQLRLVGVDGYRLAIRTETIKYDGEDISFIVPKKTIRELIKIIGADNDKDIQISVGKRHIIFEVENYSIISRLLEGDFLDYEAALPKSSTTTVLINTNDAIDCIERTIPVIENNAKNPIRCLFDNDEMRVSTVSSLGRVVDYTHANISGARVEIGFNSKYLLDALSAADTDQVKIELGGPVSPVKVLPVHDEHFLFLVLPMRLKSADNQ</sequence>
<dbReference type="Gene3D" id="3.70.10.10">
    <property type="match status" value="1"/>
</dbReference>
<dbReference type="PIRSF" id="PIRSF000804">
    <property type="entry name" value="DNA_pol_III_b"/>
    <property type="match status" value="1"/>
</dbReference>
<evidence type="ECO:0000313" key="14">
    <source>
        <dbReference type="EMBL" id="HIW85060.1"/>
    </source>
</evidence>
<dbReference type="GO" id="GO:0009360">
    <property type="term" value="C:DNA polymerase III complex"/>
    <property type="evidence" value="ECO:0007669"/>
    <property type="project" value="InterPro"/>
</dbReference>
<keyword evidence="5 10" id="KW-0808">Transferase</keyword>
<dbReference type="Pfam" id="PF02768">
    <property type="entry name" value="DNA_pol3_beta_3"/>
    <property type="match status" value="1"/>
</dbReference>
<dbReference type="InterPro" id="IPR022634">
    <property type="entry name" value="DNA_polIII_beta_N"/>
</dbReference>
<dbReference type="GO" id="GO:0008408">
    <property type="term" value="F:3'-5' exonuclease activity"/>
    <property type="evidence" value="ECO:0007669"/>
    <property type="project" value="InterPro"/>
</dbReference>
<evidence type="ECO:0000256" key="9">
    <source>
        <dbReference type="ARBA" id="ARBA00023125"/>
    </source>
</evidence>
<protein>
    <recommendedName>
        <fullName evidence="3 10">Beta sliding clamp</fullName>
    </recommendedName>
</protein>
<dbReference type="InterPro" id="IPR046938">
    <property type="entry name" value="DNA_clamp_sf"/>
</dbReference>
<dbReference type="EMBL" id="DXGE01000006">
    <property type="protein sequence ID" value="HIW85060.1"/>
    <property type="molecule type" value="Genomic_DNA"/>
</dbReference>
<dbReference type="Gene3D" id="3.10.150.10">
    <property type="entry name" value="DNA Polymerase III, subunit A, domain 2"/>
    <property type="match status" value="1"/>
</dbReference>
<keyword evidence="4 10" id="KW-0963">Cytoplasm</keyword>
<evidence type="ECO:0000256" key="8">
    <source>
        <dbReference type="ARBA" id="ARBA00022932"/>
    </source>
</evidence>
<keyword evidence="7 10" id="KW-0235">DNA replication</keyword>
<dbReference type="GO" id="GO:0003677">
    <property type="term" value="F:DNA binding"/>
    <property type="evidence" value="ECO:0007669"/>
    <property type="project" value="UniProtKB-UniRule"/>
</dbReference>
<comment type="similarity">
    <text evidence="2 10">Belongs to the beta sliding clamp family.</text>
</comment>